<sequence>FDLSIHVTESDDSGCAHVDLRAPQRVFTKYDAKILLDIYIHVVTEMQGCLSSRLKDLPLFDPAQGLHTVHYGMGPKMEHDWPATLLHKIDEMADIFPECTAVKDSRGNRMTYSQLLQRVSVIATSLLKDNLTKGSRVAVYCDPSLDSLCSLLAITRIGCIYLPLDLRNPSQRLASIVGDCDPSVIIFHQWTAWSVNELHSAAKLLNISSLPTESIDRSPIKCTPSDPAFILYTSGSTGRPKGVLISHGNFLGQITAVHREFSLDRERVLQQSSLGFDTSLHQIFVALTTGGAVIIATRDIRGDPPRLSELMLAERVTFTVGVPSEYSVLLRYGNRQLRQYSDWKYAVCGGERMTVSLKKEFRALGESGPILLSCYGPTEVSLASSFGILSYSDPQLGADEEDSPVGFTLPNYSVYILDHNMMPVPPGFPGEIYIGGVGVACGYLHNDKLSRERFLPDPFASREYSQRGWNRMYRTGDKGRLLPDGALAFLGRIEGDSQVKLRGIRIELEEVSKIILETSEGILHQAAVIVKGSENQYMVAFVTFSPGRRPTDTSSYVKKLLDMLPIPIYMRPAALVPLQTLPLNVNGKLDRRALHSINIGEAQPTKAEVEGTVTEMRLKGLWEEVLGECHLRDGFQIAPDSDFFQVGGNSILLAKLQRLIYDIFGVTIGYPDMFLASVLREMAGRIDSNYKTEVSPSINWSREIDEYFDQIQKPIDHKPSPGKQVLLTGSTGFLGSHLLRQLVQSPSVVKIHAVAIRRHHLTNQPDELVPSIAGTSSMKIKIWPGDLRLPYLGLSPRELDYLADTVDVVIHNGADVSFLKAYRTLRGPNVLSTVELCRLALKRRIPFHFISSAGVLRLSHDLDAVGEVSMEAYTPPTDGSDGYIASKWASEQVLERSASQLGLRVHIHRPTTILGDSAPKTDLIANLVRFSMTMRAVPIFPSACGFINMVLADDVARGILQEVLNS</sequence>
<protein>
    <submittedName>
        <fullName evidence="1">Acetyl-CoA synthetase-like protein</fullName>
    </submittedName>
</protein>
<comment type="caution">
    <text evidence="1">The sequence shown here is derived from an EMBL/GenBank/DDBJ whole genome shotgun (WGS) entry which is preliminary data.</text>
</comment>
<reference evidence="1" key="1">
    <citation type="journal article" date="2020" name="Stud. Mycol.">
        <title>101 Dothideomycetes genomes: a test case for predicting lifestyles and emergence of pathogens.</title>
        <authorList>
            <person name="Haridas S."/>
            <person name="Albert R."/>
            <person name="Binder M."/>
            <person name="Bloem J."/>
            <person name="Labutti K."/>
            <person name="Salamov A."/>
            <person name="Andreopoulos B."/>
            <person name="Baker S."/>
            <person name="Barry K."/>
            <person name="Bills G."/>
            <person name="Bluhm B."/>
            <person name="Cannon C."/>
            <person name="Castanera R."/>
            <person name="Culley D."/>
            <person name="Daum C."/>
            <person name="Ezra D."/>
            <person name="Gonzalez J."/>
            <person name="Henrissat B."/>
            <person name="Kuo A."/>
            <person name="Liang C."/>
            <person name="Lipzen A."/>
            <person name="Lutzoni F."/>
            <person name="Magnuson J."/>
            <person name="Mondo S."/>
            <person name="Nolan M."/>
            <person name="Ohm R."/>
            <person name="Pangilinan J."/>
            <person name="Park H.-J."/>
            <person name="Ramirez L."/>
            <person name="Alfaro M."/>
            <person name="Sun H."/>
            <person name="Tritt A."/>
            <person name="Yoshinaga Y."/>
            <person name="Zwiers L.-H."/>
            <person name="Turgeon B."/>
            <person name="Goodwin S."/>
            <person name="Spatafora J."/>
            <person name="Crous P."/>
            <person name="Grigoriev I."/>
        </authorList>
    </citation>
    <scope>NUCLEOTIDE SEQUENCE</scope>
    <source>
        <strain evidence="1">ATCC 200398</strain>
    </source>
</reference>
<proteinExistence type="predicted"/>
<organism evidence="1 2">
    <name type="scientific">Lindgomyces ingoldianus</name>
    <dbReference type="NCBI Taxonomy" id="673940"/>
    <lineage>
        <taxon>Eukaryota</taxon>
        <taxon>Fungi</taxon>
        <taxon>Dikarya</taxon>
        <taxon>Ascomycota</taxon>
        <taxon>Pezizomycotina</taxon>
        <taxon>Dothideomycetes</taxon>
        <taxon>Pleosporomycetidae</taxon>
        <taxon>Pleosporales</taxon>
        <taxon>Lindgomycetaceae</taxon>
        <taxon>Lindgomyces</taxon>
    </lineage>
</organism>
<keyword evidence="2" id="KW-1185">Reference proteome</keyword>
<dbReference type="Proteomes" id="UP000799755">
    <property type="component" value="Unassembled WGS sequence"/>
</dbReference>
<dbReference type="EMBL" id="MU003539">
    <property type="protein sequence ID" value="KAF2464144.1"/>
    <property type="molecule type" value="Genomic_DNA"/>
</dbReference>
<accession>A0ACB6QAS2</accession>
<evidence type="ECO:0000313" key="2">
    <source>
        <dbReference type="Proteomes" id="UP000799755"/>
    </source>
</evidence>
<evidence type="ECO:0000313" key="1">
    <source>
        <dbReference type="EMBL" id="KAF2464144.1"/>
    </source>
</evidence>
<feature type="non-terminal residue" evidence="1">
    <location>
        <position position="966"/>
    </location>
</feature>
<feature type="non-terminal residue" evidence="1">
    <location>
        <position position="1"/>
    </location>
</feature>
<gene>
    <name evidence="1" type="ORF">BDR25DRAFT_158054</name>
</gene>
<name>A0ACB6QAS2_9PLEO</name>